<dbReference type="GO" id="GO:0008333">
    <property type="term" value="P:endosome to lysosome transport"/>
    <property type="evidence" value="ECO:0007669"/>
    <property type="project" value="TreeGrafter"/>
</dbReference>
<gene>
    <name evidence="8" type="ORF">CAOG_002240</name>
</gene>
<dbReference type="PRINTS" id="PR00449">
    <property type="entry name" value="RASTRNSFRMNG"/>
</dbReference>
<dbReference type="InterPro" id="IPR001806">
    <property type="entry name" value="Small_GTPase"/>
</dbReference>
<dbReference type="SMART" id="SM00175">
    <property type="entry name" value="RAB"/>
    <property type="match status" value="1"/>
</dbReference>
<protein>
    <recommendedName>
        <fullName evidence="6">Ras-related protein Rab</fullName>
    </recommendedName>
</protein>
<evidence type="ECO:0000313" key="9">
    <source>
        <dbReference type="Proteomes" id="UP000008743"/>
    </source>
</evidence>
<name>A0A0D2X1L9_CAPO3</name>
<dbReference type="eggNOG" id="KOG4423">
    <property type="taxonomic scope" value="Eukaryota"/>
</dbReference>
<dbReference type="SMART" id="SM00176">
    <property type="entry name" value="RAN"/>
    <property type="match status" value="1"/>
</dbReference>
<keyword evidence="3 6" id="KW-0342">GTP-binding</keyword>
<evidence type="ECO:0000256" key="4">
    <source>
        <dbReference type="ARBA" id="ARBA00023288"/>
    </source>
</evidence>
<sequence length="265" mass="28509">MSLSGSSSSGGLPPGSPSLSSSLMTGSGGGVTAAAGSTSGALEHVFKVIIIGEGTTGKTALIRRYVDNTWDRTYKSTLGVDFALKVIDISKQEHVRLQLWDIAGQERFQHMTRVYYRSAAAAVVVFDLTQRWSFQKVRGWKADVDSKVRLPNNEVIPCMLIANKCDLPDRQVSREEIDEFAREMGFLCWFETSAKENINIEKAIKTLVSHILTIPIAPGHAGVPGNRVRTASLANATFPGGRSDGALQVKEDAPAPQEGGCCGGK</sequence>
<comment type="function">
    <text evidence="6">The small GTPases Rab are key regulators in vesicle trafficking.</text>
</comment>
<keyword evidence="5 6" id="KW-0636">Prenylation</keyword>
<evidence type="ECO:0000256" key="2">
    <source>
        <dbReference type="ARBA" id="ARBA00022741"/>
    </source>
</evidence>
<dbReference type="GO" id="GO:0003924">
    <property type="term" value="F:GTPase activity"/>
    <property type="evidence" value="ECO:0007669"/>
    <property type="project" value="UniProtKB-UniRule"/>
</dbReference>
<proteinExistence type="inferred from homology"/>
<keyword evidence="2 6" id="KW-0547">Nucleotide-binding</keyword>
<dbReference type="EMBL" id="KE346362">
    <property type="protein sequence ID" value="KJE91039.1"/>
    <property type="molecule type" value="Genomic_DNA"/>
</dbReference>
<keyword evidence="6" id="KW-0472">Membrane</keyword>
<dbReference type="PhylomeDB" id="A0A0D2X1L9"/>
<comment type="subcellular location">
    <subcellularLocation>
        <location evidence="6">Membrane</location>
        <topology evidence="6">Lipid-anchor</topology>
    </subcellularLocation>
</comment>
<dbReference type="InterPro" id="IPR030697">
    <property type="entry name" value="Rab29/Rab38/Rab32"/>
</dbReference>
<dbReference type="SMART" id="SM00174">
    <property type="entry name" value="RHO"/>
    <property type="match status" value="1"/>
</dbReference>
<keyword evidence="4 6" id="KW-0449">Lipoprotein</keyword>
<dbReference type="SMART" id="SM00173">
    <property type="entry name" value="RAS"/>
    <property type="match status" value="1"/>
</dbReference>
<dbReference type="GO" id="GO:0005525">
    <property type="term" value="F:GTP binding"/>
    <property type="evidence" value="ECO:0007669"/>
    <property type="project" value="UniProtKB-UniRule"/>
</dbReference>
<dbReference type="InParanoid" id="A0A0D2X1L9"/>
<dbReference type="STRING" id="595528.A0A0D2X1L9"/>
<evidence type="ECO:0000256" key="7">
    <source>
        <dbReference type="SAM" id="MobiDB-lite"/>
    </source>
</evidence>
<dbReference type="FunFam" id="3.40.50.300:FF:002133">
    <property type="entry name" value="Ras family protein"/>
    <property type="match status" value="1"/>
</dbReference>
<dbReference type="PANTHER" id="PTHR47981:SF20">
    <property type="entry name" value="RAS-RELATED PROTEIN RAB-7A"/>
    <property type="match status" value="1"/>
</dbReference>
<dbReference type="OrthoDB" id="245989at2759"/>
<feature type="region of interest" description="Disordered" evidence="7">
    <location>
        <begin position="1"/>
        <end position="24"/>
    </location>
</feature>
<dbReference type="OMA" id="NTCFNLQ"/>
<dbReference type="PANTHER" id="PTHR47981">
    <property type="entry name" value="RAB FAMILY"/>
    <property type="match status" value="1"/>
</dbReference>
<organism evidence="8 9">
    <name type="scientific">Capsaspora owczarzaki (strain ATCC 30864)</name>
    <dbReference type="NCBI Taxonomy" id="595528"/>
    <lineage>
        <taxon>Eukaryota</taxon>
        <taxon>Filasterea</taxon>
        <taxon>Capsaspora</taxon>
    </lineage>
</organism>
<dbReference type="GO" id="GO:0005802">
    <property type="term" value="C:trans-Golgi network"/>
    <property type="evidence" value="ECO:0007669"/>
    <property type="project" value="UniProtKB-UniRule"/>
</dbReference>
<evidence type="ECO:0000256" key="1">
    <source>
        <dbReference type="ARBA" id="ARBA00006270"/>
    </source>
</evidence>
<dbReference type="GO" id="GO:0005770">
    <property type="term" value="C:late endosome"/>
    <property type="evidence" value="ECO:0007669"/>
    <property type="project" value="TreeGrafter"/>
</dbReference>
<dbReference type="PROSITE" id="PS51419">
    <property type="entry name" value="RAB"/>
    <property type="match status" value="1"/>
</dbReference>
<dbReference type="Proteomes" id="UP000008743">
    <property type="component" value="Unassembled WGS sequence"/>
</dbReference>
<comment type="similarity">
    <text evidence="1 6">Belongs to the small GTPase superfamily. Rab family.</text>
</comment>
<dbReference type="InterPro" id="IPR005225">
    <property type="entry name" value="Small_GTP-bd"/>
</dbReference>
<dbReference type="Pfam" id="PF00071">
    <property type="entry name" value="Ras"/>
    <property type="match status" value="1"/>
</dbReference>
<dbReference type="Gene3D" id="3.40.50.300">
    <property type="entry name" value="P-loop containing nucleotide triphosphate hydrolases"/>
    <property type="match status" value="1"/>
</dbReference>
<dbReference type="PROSITE" id="PS51421">
    <property type="entry name" value="RAS"/>
    <property type="match status" value="1"/>
</dbReference>
<dbReference type="GO" id="GO:0005764">
    <property type="term" value="C:lysosome"/>
    <property type="evidence" value="ECO:0007669"/>
    <property type="project" value="TreeGrafter"/>
</dbReference>
<dbReference type="AlphaFoldDB" id="A0A0D2X1L9"/>
<dbReference type="GO" id="GO:0090385">
    <property type="term" value="P:phagosome-lysosome fusion"/>
    <property type="evidence" value="ECO:0007669"/>
    <property type="project" value="TreeGrafter"/>
</dbReference>
<dbReference type="RefSeq" id="XP_004348990.1">
    <property type="nucleotide sequence ID" value="XM_004348940.2"/>
</dbReference>
<dbReference type="SUPFAM" id="SSF52540">
    <property type="entry name" value="P-loop containing nucleoside triphosphate hydrolases"/>
    <property type="match status" value="1"/>
</dbReference>
<dbReference type="CDD" id="cd04107">
    <property type="entry name" value="Rab32_Rab38"/>
    <property type="match status" value="1"/>
</dbReference>
<dbReference type="NCBIfam" id="TIGR00231">
    <property type="entry name" value="small_GTP"/>
    <property type="match status" value="1"/>
</dbReference>
<evidence type="ECO:0000256" key="5">
    <source>
        <dbReference type="ARBA" id="ARBA00023289"/>
    </source>
</evidence>
<evidence type="ECO:0000256" key="3">
    <source>
        <dbReference type="ARBA" id="ARBA00023134"/>
    </source>
</evidence>
<dbReference type="GO" id="GO:0016020">
    <property type="term" value="C:membrane"/>
    <property type="evidence" value="ECO:0007669"/>
    <property type="project" value="UniProtKB-SubCell"/>
</dbReference>
<dbReference type="InterPro" id="IPR027417">
    <property type="entry name" value="P-loop_NTPase"/>
</dbReference>
<keyword evidence="9" id="KW-1185">Reference proteome</keyword>
<dbReference type="GO" id="GO:0045335">
    <property type="term" value="C:phagocytic vesicle"/>
    <property type="evidence" value="ECO:0007669"/>
    <property type="project" value="TreeGrafter"/>
</dbReference>
<accession>A0A0D2X1L9</accession>
<evidence type="ECO:0000256" key="6">
    <source>
        <dbReference type="RuleBase" id="RU367128"/>
    </source>
</evidence>
<reference evidence="9" key="1">
    <citation type="submission" date="2011-02" db="EMBL/GenBank/DDBJ databases">
        <title>The Genome Sequence of Capsaspora owczarzaki ATCC 30864.</title>
        <authorList>
            <person name="Russ C."/>
            <person name="Cuomo C."/>
            <person name="Burger G."/>
            <person name="Gray M.W."/>
            <person name="Holland P.W.H."/>
            <person name="King N."/>
            <person name="Lang F.B.F."/>
            <person name="Roger A.J."/>
            <person name="Ruiz-Trillo I."/>
            <person name="Young S.K."/>
            <person name="Zeng Q."/>
            <person name="Gargeya S."/>
            <person name="Alvarado L."/>
            <person name="Berlin A."/>
            <person name="Chapman S.B."/>
            <person name="Chen Z."/>
            <person name="Freedman E."/>
            <person name="Gellesch M."/>
            <person name="Goldberg J."/>
            <person name="Griggs A."/>
            <person name="Gujja S."/>
            <person name="Heilman E."/>
            <person name="Heiman D."/>
            <person name="Howarth C."/>
            <person name="Mehta T."/>
            <person name="Neiman D."/>
            <person name="Pearson M."/>
            <person name="Roberts A."/>
            <person name="Saif S."/>
            <person name="Shea T."/>
            <person name="Shenoy N."/>
            <person name="Sisk P."/>
            <person name="Stolte C."/>
            <person name="Sykes S."/>
            <person name="White J."/>
            <person name="Yandava C."/>
            <person name="Haas B."/>
            <person name="Nusbaum C."/>
            <person name="Birren B."/>
        </authorList>
    </citation>
    <scope>NUCLEOTIDE SEQUENCE</scope>
    <source>
        <strain evidence="9">ATCC 30864</strain>
    </source>
</reference>
<evidence type="ECO:0000313" key="8">
    <source>
        <dbReference type="EMBL" id="KJE91039.1"/>
    </source>
</evidence>